<dbReference type="InterPro" id="IPR012902">
    <property type="entry name" value="N_methyl_site"/>
</dbReference>
<keyword evidence="3" id="KW-0812">Transmembrane</keyword>
<reference evidence="4 5" key="1">
    <citation type="submission" date="2024-09" db="EMBL/GenBank/DDBJ databases">
        <authorList>
            <person name="Sun Q."/>
            <person name="Mori K."/>
        </authorList>
    </citation>
    <scope>NUCLEOTIDE SEQUENCE [LARGE SCALE GENOMIC DNA]</scope>
    <source>
        <strain evidence="4 5">NCAIM B.02301</strain>
    </source>
</reference>
<evidence type="ECO:0000313" key="5">
    <source>
        <dbReference type="Proteomes" id="UP001589833"/>
    </source>
</evidence>
<keyword evidence="5" id="KW-1185">Reference proteome</keyword>
<accession>A0ABV6NNF2</accession>
<dbReference type="EMBL" id="JBHLTR010000077">
    <property type="protein sequence ID" value="MFC0561653.1"/>
    <property type="molecule type" value="Genomic_DNA"/>
</dbReference>
<evidence type="ECO:0000256" key="1">
    <source>
        <dbReference type="ARBA" id="ARBA00004241"/>
    </source>
</evidence>
<feature type="transmembrane region" description="Helical" evidence="3">
    <location>
        <begin position="6"/>
        <end position="29"/>
    </location>
</feature>
<sequence>MKDSNSGYTLIELLITLSLLSILISLPLVNFPKLHATSQEADIIAKQVQDTLILAQQVAMSTGRATQIRADNSMKELTIRFAPYDDYSVTPYQHPDMTLELLTISPSSIAFLANGHPSRSGTFLLRIGSHRYRFTVYLGKGMITYTKL</sequence>
<dbReference type="RefSeq" id="WP_273845359.1">
    <property type="nucleotide sequence ID" value="NZ_JAQQWT010000013.1"/>
</dbReference>
<dbReference type="Pfam" id="PF07963">
    <property type="entry name" value="N_methyl"/>
    <property type="match status" value="1"/>
</dbReference>
<dbReference type="Proteomes" id="UP001589833">
    <property type="component" value="Unassembled WGS sequence"/>
</dbReference>
<evidence type="ECO:0000313" key="4">
    <source>
        <dbReference type="EMBL" id="MFC0561653.1"/>
    </source>
</evidence>
<keyword evidence="3" id="KW-0472">Membrane</keyword>
<proteinExistence type="predicted"/>
<dbReference type="NCBIfam" id="NF040982">
    <property type="entry name" value="ComGD"/>
    <property type="match status" value="1"/>
</dbReference>
<dbReference type="InterPro" id="IPR016785">
    <property type="entry name" value="ComGD"/>
</dbReference>
<comment type="caution">
    <text evidence="4">The sequence shown here is derived from an EMBL/GenBank/DDBJ whole genome shotgun (WGS) entry which is preliminary data.</text>
</comment>
<name>A0ABV6NNF2_9BACI</name>
<protein>
    <submittedName>
        <fullName evidence="4">Competence type IV pilus minor pilin ComGD</fullName>
    </submittedName>
</protein>
<keyword evidence="2" id="KW-0178">Competence</keyword>
<dbReference type="PROSITE" id="PS00409">
    <property type="entry name" value="PROKAR_NTER_METHYL"/>
    <property type="match status" value="1"/>
</dbReference>
<evidence type="ECO:0000256" key="2">
    <source>
        <dbReference type="ARBA" id="ARBA00023287"/>
    </source>
</evidence>
<evidence type="ECO:0000256" key="3">
    <source>
        <dbReference type="SAM" id="Phobius"/>
    </source>
</evidence>
<organism evidence="4 5">
    <name type="scientific">Halalkalibacter alkalisediminis</name>
    <dbReference type="NCBI Taxonomy" id="935616"/>
    <lineage>
        <taxon>Bacteria</taxon>
        <taxon>Bacillati</taxon>
        <taxon>Bacillota</taxon>
        <taxon>Bacilli</taxon>
        <taxon>Bacillales</taxon>
        <taxon>Bacillaceae</taxon>
        <taxon>Halalkalibacter</taxon>
    </lineage>
</organism>
<dbReference type="PIRSF" id="PIRSF021292">
    <property type="entry name" value="Competence_ComGD"/>
    <property type="match status" value="1"/>
</dbReference>
<keyword evidence="3" id="KW-1133">Transmembrane helix</keyword>
<comment type="subcellular location">
    <subcellularLocation>
        <location evidence="1">Cell surface</location>
    </subcellularLocation>
</comment>
<dbReference type="NCBIfam" id="TIGR02532">
    <property type="entry name" value="IV_pilin_GFxxxE"/>
    <property type="match status" value="1"/>
</dbReference>
<gene>
    <name evidence="4" type="primary">comGD</name>
    <name evidence="4" type="ORF">ACFFH4_22395</name>
</gene>
<dbReference type="SUPFAM" id="SSF54523">
    <property type="entry name" value="Pili subunits"/>
    <property type="match status" value="1"/>
</dbReference>
<dbReference type="InterPro" id="IPR045584">
    <property type="entry name" value="Pilin-like"/>
</dbReference>